<dbReference type="EMBL" id="KL648207">
    <property type="protein sequence ID" value="KEY71737.1"/>
    <property type="molecule type" value="Genomic_DNA"/>
</dbReference>
<sequence length="734" mass="83402">MDHDANALLPATIDASASAENDFKRFLQVPWPDPAALGDRVELHRLCENCARFFEHRPFSHESSLSPLERTNFGDYYQFHESLRNFFESVERACHFCNMMWPILQPKLAARFDESEPRDIMQQSILLKIWLTPQRAPRSSSSRHGVVDILCRDRMEAEVRTSKFSYRGASQVKFGHENGWYDWKRSETKYHGDNFHPAHAHTSTASDAHMALCRYWVEECSRKHSSCSLNRSDFMPTRLLDLGVDENDKISVCYPSRDGKVERYCTLSHTWGGVEDALQLRTTNIDALQKGVPLRSLPKTFREAAIVVRALTIRYLWIDSLCILQDSVDDWTREASMMGSVYANTTCNIVASAARNPHQGLFSSRNPLNIYDCLVSGSTDNGTFANPWTDNGLFSIQSHLATRGWILQELTLPPRLLTFSADGISWACLHGEATEFQKDGMAVNLERRLAPANGRNYGRGLFNMRMKLQKIFGDSVSHVDRTIGSVRTSYASGLYELKILRADRGLGDELFWKTIDRYWRELVHSYTAFQQLRSLSGFTYKAGLWLEWIMSDLLWSSAHGRSATATTRPSKYRAPSWSWASVEGQVVLQHPTTAQRTEALADFLSVDCATHPLDTAGTGKVFDASLFLSVKLCRWTTGFTKSHSHTFSLKKGDRSIGNVNFDEGDFDHEDPRWREVYLCPLRRQHSAIHGLVVVPHPGGQNHYQRLGIFHINMQSNSIARIMTDDAVVGDVVLR</sequence>
<protein>
    <recommendedName>
        <fullName evidence="1">Heterokaryon incompatibility domain-containing protein</fullName>
    </recommendedName>
</protein>
<dbReference type="InterPro" id="IPR010730">
    <property type="entry name" value="HET"/>
</dbReference>
<evidence type="ECO:0000313" key="3">
    <source>
        <dbReference type="Proteomes" id="UP000028045"/>
    </source>
</evidence>
<dbReference type="Pfam" id="PF06985">
    <property type="entry name" value="HET"/>
    <property type="match status" value="1"/>
</dbReference>
<dbReference type="PANTHER" id="PTHR33112:SF8">
    <property type="entry name" value="HETEROKARYON INCOMPATIBILITY DOMAIN-CONTAINING PROTEIN"/>
    <property type="match status" value="1"/>
</dbReference>
<feature type="domain" description="Heterokaryon incompatibility" evidence="1">
    <location>
        <begin position="264"/>
        <end position="409"/>
    </location>
</feature>
<name>A0A084B2F8_STACB</name>
<gene>
    <name evidence="2" type="ORF">S7711_02963</name>
</gene>
<evidence type="ECO:0000259" key="1">
    <source>
        <dbReference type="Pfam" id="PF06985"/>
    </source>
</evidence>
<reference evidence="2 3" key="1">
    <citation type="journal article" date="2014" name="BMC Genomics">
        <title>Comparative genome sequencing reveals chemotype-specific gene clusters in the toxigenic black mold Stachybotrys.</title>
        <authorList>
            <person name="Semeiks J."/>
            <person name="Borek D."/>
            <person name="Otwinowski Z."/>
            <person name="Grishin N.V."/>
        </authorList>
    </citation>
    <scope>NUCLEOTIDE SEQUENCE [LARGE SCALE GENOMIC DNA]</scope>
    <source>
        <strain evidence="3">CBS 109288 / IBT 7711</strain>
    </source>
</reference>
<proteinExistence type="predicted"/>
<organism evidence="2 3">
    <name type="scientific">Stachybotrys chartarum (strain CBS 109288 / IBT 7711)</name>
    <name type="common">Toxic black mold</name>
    <name type="synonym">Stilbospora chartarum</name>
    <dbReference type="NCBI Taxonomy" id="1280523"/>
    <lineage>
        <taxon>Eukaryota</taxon>
        <taxon>Fungi</taxon>
        <taxon>Dikarya</taxon>
        <taxon>Ascomycota</taxon>
        <taxon>Pezizomycotina</taxon>
        <taxon>Sordariomycetes</taxon>
        <taxon>Hypocreomycetidae</taxon>
        <taxon>Hypocreales</taxon>
        <taxon>Stachybotryaceae</taxon>
        <taxon>Stachybotrys</taxon>
    </lineage>
</organism>
<dbReference type="PANTHER" id="PTHR33112">
    <property type="entry name" value="DOMAIN PROTEIN, PUTATIVE-RELATED"/>
    <property type="match status" value="1"/>
</dbReference>
<keyword evidence="3" id="KW-1185">Reference proteome</keyword>
<dbReference type="Proteomes" id="UP000028045">
    <property type="component" value="Unassembled WGS sequence"/>
</dbReference>
<evidence type="ECO:0000313" key="2">
    <source>
        <dbReference type="EMBL" id="KEY71737.1"/>
    </source>
</evidence>
<dbReference type="HOGENOM" id="CLU_002639_2_12_1"/>
<dbReference type="OrthoDB" id="5347061at2759"/>
<accession>A0A084B2F8</accession>
<dbReference type="AlphaFoldDB" id="A0A084B2F8"/>